<comment type="caution">
    <text evidence="2">The sequence shown here is derived from an EMBL/GenBank/DDBJ whole genome shotgun (WGS) entry which is preliminary data.</text>
</comment>
<dbReference type="Proteomes" id="UP001556040">
    <property type="component" value="Unassembled WGS sequence"/>
</dbReference>
<dbReference type="RefSeq" id="WP_367777777.1">
    <property type="nucleotide sequence ID" value="NZ_JBFMIA010000001.1"/>
</dbReference>
<protein>
    <submittedName>
        <fullName evidence="2">Stage II sporulation protein P</fullName>
    </submittedName>
</protein>
<keyword evidence="1" id="KW-1133">Transmembrane helix</keyword>
<evidence type="ECO:0000256" key="1">
    <source>
        <dbReference type="SAM" id="Phobius"/>
    </source>
</evidence>
<dbReference type="Pfam" id="PF07454">
    <property type="entry name" value="SpoIIP"/>
    <property type="match status" value="1"/>
</dbReference>
<name>A0ABV3PZG3_9BACL</name>
<keyword evidence="1" id="KW-0472">Membrane</keyword>
<proteinExistence type="predicted"/>
<gene>
    <name evidence="2" type="primary">spoIIP</name>
    <name evidence="2" type="ORF">AB1471_01605</name>
</gene>
<accession>A0ABV3PZG3</accession>
<keyword evidence="3" id="KW-1185">Reference proteome</keyword>
<dbReference type="InterPro" id="IPR010897">
    <property type="entry name" value="Spore_II_P"/>
</dbReference>
<evidence type="ECO:0000313" key="3">
    <source>
        <dbReference type="Proteomes" id="UP001556040"/>
    </source>
</evidence>
<dbReference type="EMBL" id="JBFMIA010000001">
    <property type="protein sequence ID" value="MEW9500491.1"/>
    <property type="molecule type" value="Genomic_DNA"/>
</dbReference>
<sequence>MKRTKITLIEPVLSQTVYSILRTIFLLLSLVLTAVCMPSFMMWAKDNSIMWPQEIPDWWAKAFVQMETSSIMEGETPVIKELLAQLQVHASDPSKWLTMEGVFFNDSSAFAQSSEATGFPEHSESTPPSLNDEADAIQPILQESTASTADHPNKLFLYFTHPTESFLPYLETENSDLANHSKVNISDMGPFLQTAFQNNGIGVVLDDTDIAARLKEQGLAYADSYDESRKVVQEAMGSIPELTYFVDLHRDSLRREETTLEHNEKVYAKMSFVVGGGNDQKDENLALANEVHEKLNDLVPGISRDVIIKEGSATDGKFNQDLSTKSLLLELGGVDNTFDELERSSELFAEVLSEIILEEEAEAVNQP</sequence>
<reference evidence="2 3" key="1">
    <citation type="journal article" date="1979" name="Int. J. Syst. Evol. Microbiol.">
        <title>Bacillus globisporus subsp. marinus subsp. nov.</title>
        <authorList>
            <person name="Liu H."/>
        </authorList>
    </citation>
    <scope>NUCLEOTIDE SEQUENCE [LARGE SCALE GENOMIC DNA]</scope>
    <source>
        <strain evidence="2 3">DSM 1297</strain>
    </source>
</reference>
<dbReference type="NCBIfam" id="TIGR02867">
    <property type="entry name" value="spore_II_P"/>
    <property type="match status" value="1"/>
</dbReference>
<evidence type="ECO:0000313" key="2">
    <source>
        <dbReference type="EMBL" id="MEW9500491.1"/>
    </source>
</evidence>
<keyword evidence="1" id="KW-0812">Transmembrane</keyword>
<feature type="transmembrane region" description="Helical" evidence="1">
    <location>
        <begin position="20"/>
        <end position="43"/>
    </location>
</feature>
<organism evidence="2 3">
    <name type="scientific">Jeotgalibacillus marinus</name>
    <dbReference type="NCBI Taxonomy" id="86667"/>
    <lineage>
        <taxon>Bacteria</taxon>
        <taxon>Bacillati</taxon>
        <taxon>Bacillota</taxon>
        <taxon>Bacilli</taxon>
        <taxon>Bacillales</taxon>
        <taxon>Caryophanaceae</taxon>
        <taxon>Jeotgalibacillus</taxon>
    </lineage>
</organism>